<dbReference type="Gene3D" id="3.40.50.720">
    <property type="entry name" value="NAD(P)-binding Rossmann-like Domain"/>
    <property type="match status" value="1"/>
</dbReference>
<evidence type="ECO:0000256" key="1">
    <source>
        <dbReference type="ARBA" id="ARBA00023002"/>
    </source>
</evidence>
<evidence type="ECO:0000313" key="4">
    <source>
        <dbReference type="Proteomes" id="UP000289465"/>
    </source>
</evidence>
<dbReference type="GO" id="GO:0016628">
    <property type="term" value="F:oxidoreductase activity, acting on the CH-CH group of donors, NAD or NADP as acceptor"/>
    <property type="evidence" value="ECO:0007669"/>
    <property type="project" value="InterPro"/>
</dbReference>
<gene>
    <name evidence="3" type="primary">yfmJ</name>
    <name evidence="3" type="ORF">AVE30378_03460</name>
</gene>
<name>A0A446CNP9_9BURK</name>
<dbReference type="InterPro" id="IPR011032">
    <property type="entry name" value="GroES-like_sf"/>
</dbReference>
<dbReference type="Gene3D" id="3.90.180.10">
    <property type="entry name" value="Medium-chain alcohol dehydrogenases, catalytic domain"/>
    <property type="match status" value="1"/>
</dbReference>
<evidence type="ECO:0000313" key="3">
    <source>
        <dbReference type="EMBL" id="SSW69381.1"/>
    </source>
</evidence>
<dbReference type="OrthoDB" id="9805663at2"/>
<dbReference type="InterPro" id="IPR036291">
    <property type="entry name" value="NAD(P)-bd_dom_sf"/>
</dbReference>
<dbReference type="FunFam" id="3.40.50.720:FF:000121">
    <property type="entry name" value="Prostaglandin reductase 2"/>
    <property type="match status" value="1"/>
</dbReference>
<dbReference type="InterPro" id="IPR041694">
    <property type="entry name" value="ADH_N_2"/>
</dbReference>
<dbReference type="PANTHER" id="PTHR43205:SF42">
    <property type="entry name" value="ALCOHOL DEHYDROGENASE, ZINC-CONTAINING (AFU_ORTHOLOGUE AFUA_7G04530)"/>
    <property type="match status" value="1"/>
</dbReference>
<reference evidence="3 4" key="1">
    <citation type="submission" date="2018-07" db="EMBL/GenBank/DDBJ databases">
        <authorList>
            <person name="Peeters C."/>
        </authorList>
    </citation>
    <scope>NUCLEOTIDE SEQUENCE [LARGE SCALE GENOMIC DNA]</scope>
    <source>
        <strain evidence="3 4">LMG 30378</strain>
    </source>
</reference>
<dbReference type="SMART" id="SM00829">
    <property type="entry name" value="PKS_ER"/>
    <property type="match status" value="1"/>
</dbReference>
<accession>A0A446CNP9</accession>
<dbReference type="SUPFAM" id="SSF51735">
    <property type="entry name" value="NAD(P)-binding Rossmann-fold domains"/>
    <property type="match status" value="1"/>
</dbReference>
<sequence length="339" mass="36465">MTGNLVNRQVVLKERPLGIPQAAHFDIRTAPVPEPKEGEVLVRNLYLSVDPAMRGWVNAAANYSDPVAIGEVMRSFAAGRVVASRNPRYPEGCLVMGMLGWQDYAVTDGRAIRRRVLETDLPLSLSLGVLGLNGVTAYFALNACGEPRAGQTVVVSTAAGAVGSVAGQLARHLGCRAVGIAGGAAKTRLCVEEFGFDAAVDYHAPELAQALAQACPDGVDVYFDNTAGRISDAVIPLINRHARIVVCGTASVASWDPWPTGPRVERHLLNKAARMQGFLVWDYEHRYEEAVAALAPLVREGKLRFREEILDGIEAAPGSIADLYQGKNMGKRLIRLEDA</sequence>
<dbReference type="AlphaFoldDB" id="A0A446CNP9"/>
<dbReference type="Proteomes" id="UP000289465">
    <property type="component" value="Unassembled WGS sequence"/>
</dbReference>
<dbReference type="EMBL" id="UFQC01000018">
    <property type="protein sequence ID" value="SSW69381.1"/>
    <property type="molecule type" value="Genomic_DNA"/>
</dbReference>
<keyword evidence="1 3" id="KW-0560">Oxidoreductase</keyword>
<proteinExistence type="predicted"/>
<organism evidence="3 4">
    <name type="scientific">Achromobacter veterisilvae</name>
    <dbReference type="NCBI Taxonomy" id="2069367"/>
    <lineage>
        <taxon>Bacteria</taxon>
        <taxon>Pseudomonadati</taxon>
        <taxon>Pseudomonadota</taxon>
        <taxon>Betaproteobacteria</taxon>
        <taxon>Burkholderiales</taxon>
        <taxon>Alcaligenaceae</taxon>
        <taxon>Achromobacter</taxon>
    </lineage>
</organism>
<dbReference type="InterPro" id="IPR020843">
    <property type="entry name" value="ER"/>
</dbReference>
<dbReference type="InterPro" id="IPR045010">
    <property type="entry name" value="MDR_fam"/>
</dbReference>
<dbReference type="CDD" id="cd05288">
    <property type="entry name" value="PGDH"/>
    <property type="match status" value="1"/>
</dbReference>
<evidence type="ECO:0000259" key="2">
    <source>
        <dbReference type="SMART" id="SM00829"/>
    </source>
</evidence>
<protein>
    <submittedName>
        <fullName evidence="3">NADP-dependent oxidoreductase YfmJ</fullName>
        <ecNumber evidence="3">1.-.-.-</ecNumber>
    </submittedName>
</protein>
<dbReference type="PANTHER" id="PTHR43205">
    <property type="entry name" value="PROSTAGLANDIN REDUCTASE"/>
    <property type="match status" value="1"/>
</dbReference>
<dbReference type="Pfam" id="PF00107">
    <property type="entry name" value="ADH_zinc_N"/>
    <property type="match status" value="1"/>
</dbReference>
<dbReference type="EC" id="1.-.-.-" evidence="3"/>
<dbReference type="Pfam" id="PF16884">
    <property type="entry name" value="ADH_N_2"/>
    <property type="match status" value="1"/>
</dbReference>
<dbReference type="InterPro" id="IPR013149">
    <property type="entry name" value="ADH-like_C"/>
</dbReference>
<dbReference type="SUPFAM" id="SSF50129">
    <property type="entry name" value="GroES-like"/>
    <property type="match status" value="1"/>
</dbReference>
<feature type="domain" description="Enoyl reductase (ER)" evidence="2">
    <location>
        <begin position="18"/>
        <end position="334"/>
    </location>
</feature>
<dbReference type="RefSeq" id="WP_129242139.1">
    <property type="nucleotide sequence ID" value="NZ_UFQC01000018.1"/>
</dbReference>